<dbReference type="Gene3D" id="3.40.30.10">
    <property type="entry name" value="Glutaredoxin"/>
    <property type="match status" value="1"/>
</dbReference>
<keyword evidence="3" id="KW-1185">Reference proteome</keyword>
<keyword evidence="1" id="KW-0732">Signal</keyword>
<dbReference type="PROSITE" id="PS51257">
    <property type="entry name" value="PROKAR_LIPOPROTEIN"/>
    <property type="match status" value="1"/>
</dbReference>
<evidence type="ECO:0000313" key="2">
    <source>
        <dbReference type="EMBL" id="AUD03736.1"/>
    </source>
</evidence>
<sequence>MKMKSISCLLGLLAFAALTSCHTSHTTVNTNSQKKLPSDAAKIDLPVSEGIKDNFTNFVKLGYQKGEKVNDFTLYSLDGTKYSLSEILTSNKPLLLISGSYTCDISRRNMPDINLLTARYKGKINTYIVYTIDAHPSDIASPYSANNRVDIASANTRDHIEAQQAKTYGERKVLAKKWQQQNALTVPVLVDTPTNDFWLAFGQAPNMAYLINPDGTVYYKQVWFKFSDLDDSIRNWLHTQPKNTTSP</sequence>
<reference evidence="2 3" key="1">
    <citation type="submission" date="2017-11" db="EMBL/GenBank/DDBJ databases">
        <title>Taxonomic description and genome sequences of Spirosoma HA7 sp. nov., isolated from pollen microhabitat of Corylus avellana.</title>
        <authorList>
            <person name="Ambika Manirajan B."/>
            <person name="Suarez C."/>
            <person name="Ratering S."/>
            <person name="Geissler-Plaum R."/>
            <person name="Cardinale M."/>
            <person name="Sylvia S."/>
        </authorList>
    </citation>
    <scope>NUCLEOTIDE SEQUENCE [LARGE SCALE GENOMIC DNA]</scope>
    <source>
        <strain evidence="2 3">HA7</strain>
    </source>
</reference>
<evidence type="ECO:0000256" key="1">
    <source>
        <dbReference type="SAM" id="SignalP"/>
    </source>
</evidence>
<name>A0A2K8Z1H8_9BACT</name>
<dbReference type="PANTHER" id="PTHR11781:SF22">
    <property type="entry name" value="TYPE I IODOTHYRONINE DEIODINASE"/>
    <property type="match status" value="1"/>
</dbReference>
<dbReference type="GO" id="GO:0004800">
    <property type="term" value="F:thyroxine 5'-deiodinase activity"/>
    <property type="evidence" value="ECO:0007669"/>
    <property type="project" value="InterPro"/>
</dbReference>
<proteinExistence type="predicted"/>
<dbReference type="SUPFAM" id="SSF52833">
    <property type="entry name" value="Thioredoxin-like"/>
    <property type="match status" value="1"/>
</dbReference>
<dbReference type="InterPro" id="IPR000643">
    <property type="entry name" value="Iodothyronine_deiodinase"/>
</dbReference>
<feature type="signal peptide" evidence="1">
    <location>
        <begin position="1"/>
        <end position="19"/>
    </location>
</feature>
<dbReference type="Proteomes" id="UP000232883">
    <property type="component" value="Chromosome"/>
</dbReference>
<dbReference type="InterPro" id="IPR036249">
    <property type="entry name" value="Thioredoxin-like_sf"/>
</dbReference>
<evidence type="ECO:0000313" key="3">
    <source>
        <dbReference type="Proteomes" id="UP000232883"/>
    </source>
</evidence>
<feature type="chain" id="PRO_5014966314" description="Thioredoxin domain-containing protein" evidence="1">
    <location>
        <begin position="20"/>
        <end position="247"/>
    </location>
</feature>
<dbReference type="EMBL" id="CP025096">
    <property type="protein sequence ID" value="AUD03736.1"/>
    <property type="molecule type" value="Genomic_DNA"/>
</dbReference>
<evidence type="ECO:0008006" key="4">
    <source>
        <dbReference type="Google" id="ProtNLM"/>
    </source>
</evidence>
<accession>A0A2K8Z1H8</accession>
<gene>
    <name evidence="2" type="ORF">CWM47_19015</name>
</gene>
<organism evidence="2 3">
    <name type="scientific">Spirosoma pollinicola</name>
    <dbReference type="NCBI Taxonomy" id="2057025"/>
    <lineage>
        <taxon>Bacteria</taxon>
        <taxon>Pseudomonadati</taxon>
        <taxon>Bacteroidota</taxon>
        <taxon>Cytophagia</taxon>
        <taxon>Cytophagales</taxon>
        <taxon>Cytophagaceae</taxon>
        <taxon>Spirosoma</taxon>
    </lineage>
</organism>
<dbReference type="PANTHER" id="PTHR11781">
    <property type="entry name" value="IODOTHYRONINE DEIODINASE"/>
    <property type="match status" value="1"/>
</dbReference>
<dbReference type="AlphaFoldDB" id="A0A2K8Z1H8"/>
<dbReference type="KEGG" id="spir:CWM47_19015"/>
<protein>
    <recommendedName>
        <fullName evidence="4">Thioredoxin domain-containing protein</fullName>
    </recommendedName>
</protein>
<dbReference type="Pfam" id="PF00837">
    <property type="entry name" value="T4_deiodinase"/>
    <property type="match status" value="1"/>
</dbReference>